<evidence type="ECO:0000256" key="7">
    <source>
        <dbReference type="ARBA" id="ARBA00023295"/>
    </source>
</evidence>
<evidence type="ECO:0000256" key="5">
    <source>
        <dbReference type="ARBA" id="ARBA00022801"/>
    </source>
</evidence>
<keyword evidence="8 10" id="KW-0624">Polysaccharide degradation</keyword>
<keyword evidence="7 10" id="KW-0326">Glycosidase</keyword>
<dbReference type="EMBL" id="LCED01000043">
    <property type="protein sequence ID" value="KKS65359.1"/>
    <property type="molecule type" value="Genomic_DNA"/>
</dbReference>
<keyword evidence="6 10" id="KW-0119">Carbohydrate metabolism</keyword>
<dbReference type="Pfam" id="PF00331">
    <property type="entry name" value="Glyco_hydro_10"/>
    <property type="match status" value="1"/>
</dbReference>
<keyword evidence="11" id="KW-0472">Membrane</keyword>
<sequence>MYNTISTKIKDLKKKILALSKNITLNRTHIALFGITAAVIILTVVTFFTFRTLLSKPVQLEKTHIDLKAKPVDILTDQNWKHFAGSTVTPEGVLITALNRIIIHQDGTIGQINSPVNLAGPHLEISGDFKVNVRMEKINHIASFRLYGKPPIIYDQWRFENGSIAIEVGKDSIIARLWDGTSSNSIDMRTFPFTLKNPVNLSIEHRKDTIIISEGKKMLGTIPAHGIFNSNEVWFGADAAVGDAWLLSSLTVNKAVKGKVEIVTPPSFIVKRDDPNTLRNLAAAHPRKLNIGAAIAFGALVTDENYRKIALGEFNMITPENGMKPHFIHPQKDVYSFVETDLLVDIAKQNDMSVHGHTLVYAKSNPQWITDSPKEELQKIMVDHITTIVNHYKGRVVEWDVVNEPLANRLSVFHGARQGLENTIWYEAMGEEYIDIAFKAAHEADPEAILYLNDYGLERDGNRWDAIIGLVERLKARGVPIDGVGFESHIYADGDYSDSAVLRKHMQKLAELGLKVRISEIDVVGDDPEEQSNQYVLALDACLREPNCTGYSTWGITDLLGSTTASDRYPLRYGSSLLFDTDLRPKPAYFALQERLKQRY</sequence>
<gene>
    <name evidence="13" type="ORF">UV35_C0043G0004</name>
</gene>
<organism evidence="13 14">
    <name type="scientific">candidate division WWE3 bacterium GW2011_GWB1_42_6</name>
    <dbReference type="NCBI Taxonomy" id="1619115"/>
    <lineage>
        <taxon>Bacteria</taxon>
        <taxon>Katanobacteria</taxon>
    </lineage>
</organism>
<dbReference type="PANTHER" id="PTHR31490:SF88">
    <property type="entry name" value="BETA-XYLANASE"/>
    <property type="match status" value="1"/>
</dbReference>
<dbReference type="EC" id="3.2.1.8" evidence="10"/>
<evidence type="ECO:0000256" key="4">
    <source>
        <dbReference type="ARBA" id="ARBA00022729"/>
    </source>
</evidence>
<dbReference type="Gene3D" id="3.20.20.80">
    <property type="entry name" value="Glycosidases"/>
    <property type="match status" value="1"/>
</dbReference>
<evidence type="ECO:0000256" key="8">
    <source>
        <dbReference type="ARBA" id="ARBA00023326"/>
    </source>
</evidence>
<protein>
    <recommendedName>
        <fullName evidence="10">Beta-xylanase</fullName>
        <ecNumber evidence="10">3.2.1.8</ecNumber>
    </recommendedName>
</protein>
<reference evidence="13 14" key="1">
    <citation type="journal article" date="2015" name="Nature">
        <title>rRNA introns, odd ribosomes, and small enigmatic genomes across a large radiation of phyla.</title>
        <authorList>
            <person name="Brown C.T."/>
            <person name="Hug L.A."/>
            <person name="Thomas B.C."/>
            <person name="Sharon I."/>
            <person name="Castelle C.J."/>
            <person name="Singh A."/>
            <person name="Wilkins M.J."/>
            <person name="Williams K.H."/>
            <person name="Banfield J.F."/>
        </authorList>
    </citation>
    <scope>NUCLEOTIDE SEQUENCE [LARGE SCALE GENOMIC DNA]</scope>
</reference>
<dbReference type="InterPro" id="IPR017853">
    <property type="entry name" value="GH"/>
</dbReference>
<comment type="catalytic activity">
    <reaction evidence="1 10">
        <text>Endohydrolysis of (1-&gt;4)-beta-D-xylosidic linkages in xylans.</text>
        <dbReference type="EC" id="3.2.1.8"/>
    </reaction>
</comment>
<name>A0A0G1AWN0_UNCKA</name>
<evidence type="ECO:0000313" key="14">
    <source>
        <dbReference type="Proteomes" id="UP000033848"/>
    </source>
</evidence>
<evidence type="ECO:0000256" key="9">
    <source>
        <dbReference type="PROSITE-ProRule" id="PRU10061"/>
    </source>
</evidence>
<evidence type="ECO:0000256" key="2">
    <source>
        <dbReference type="ARBA" id="ARBA00007495"/>
    </source>
</evidence>
<dbReference type="PROSITE" id="PS51760">
    <property type="entry name" value="GH10_2"/>
    <property type="match status" value="1"/>
</dbReference>
<dbReference type="GO" id="GO:0031176">
    <property type="term" value="F:endo-1,4-beta-xylanase activity"/>
    <property type="evidence" value="ECO:0007669"/>
    <property type="project" value="UniProtKB-EC"/>
</dbReference>
<keyword evidence="5 10" id="KW-0378">Hydrolase</keyword>
<evidence type="ECO:0000256" key="1">
    <source>
        <dbReference type="ARBA" id="ARBA00000681"/>
    </source>
</evidence>
<evidence type="ECO:0000256" key="3">
    <source>
        <dbReference type="ARBA" id="ARBA00022651"/>
    </source>
</evidence>
<comment type="caution">
    <text evidence="13">The sequence shown here is derived from an EMBL/GenBank/DDBJ whole genome shotgun (WGS) entry which is preliminary data.</text>
</comment>
<feature type="transmembrane region" description="Helical" evidence="11">
    <location>
        <begin position="30"/>
        <end position="50"/>
    </location>
</feature>
<dbReference type="PATRIC" id="fig|1619115.3.peg.802"/>
<dbReference type="InterPro" id="IPR044846">
    <property type="entry name" value="GH10"/>
</dbReference>
<proteinExistence type="inferred from homology"/>
<dbReference type="InterPro" id="IPR031158">
    <property type="entry name" value="GH10_AS"/>
</dbReference>
<keyword evidence="11" id="KW-1133">Transmembrane helix</keyword>
<evidence type="ECO:0000256" key="11">
    <source>
        <dbReference type="SAM" id="Phobius"/>
    </source>
</evidence>
<evidence type="ECO:0000259" key="12">
    <source>
        <dbReference type="PROSITE" id="PS51760"/>
    </source>
</evidence>
<dbReference type="SUPFAM" id="SSF51445">
    <property type="entry name" value="(Trans)glycosidases"/>
    <property type="match status" value="1"/>
</dbReference>
<comment type="similarity">
    <text evidence="2 10">Belongs to the glycosyl hydrolase 10 (cellulase F) family.</text>
</comment>
<evidence type="ECO:0000313" key="13">
    <source>
        <dbReference type="EMBL" id="KKS65359.1"/>
    </source>
</evidence>
<evidence type="ECO:0000256" key="10">
    <source>
        <dbReference type="RuleBase" id="RU361174"/>
    </source>
</evidence>
<evidence type="ECO:0000256" key="6">
    <source>
        <dbReference type="ARBA" id="ARBA00023277"/>
    </source>
</evidence>
<keyword evidence="3 13" id="KW-0858">Xylan degradation</keyword>
<accession>A0A0G1AWN0</accession>
<feature type="domain" description="GH10" evidence="12">
    <location>
        <begin position="275"/>
        <end position="595"/>
    </location>
</feature>
<keyword evidence="4" id="KW-0732">Signal</keyword>
<dbReference type="GO" id="GO:0045493">
    <property type="term" value="P:xylan catabolic process"/>
    <property type="evidence" value="ECO:0007669"/>
    <property type="project" value="UniProtKB-KW"/>
</dbReference>
<dbReference type="PRINTS" id="PR00134">
    <property type="entry name" value="GLHYDRLASE10"/>
</dbReference>
<dbReference type="InterPro" id="IPR001000">
    <property type="entry name" value="GH10_dom"/>
</dbReference>
<dbReference type="SMART" id="SM00633">
    <property type="entry name" value="Glyco_10"/>
    <property type="match status" value="1"/>
</dbReference>
<dbReference type="PANTHER" id="PTHR31490">
    <property type="entry name" value="GLYCOSYL HYDROLASE"/>
    <property type="match status" value="1"/>
</dbReference>
<dbReference type="PROSITE" id="PS00591">
    <property type="entry name" value="GH10_1"/>
    <property type="match status" value="1"/>
</dbReference>
<feature type="active site" description="Nucleophile" evidence="9">
    <location>
        <position position="520"/>
    </location>
</feature>
<keyword evidence="11" id="KW-0812">Transmembrane</keyword>
<dbReference type="AlphaFoldDB" id="A0A0G1AWN0"/>
<dbReference type="Proteomes" id="UP000033848">
    <property type="component" value="Unassembled WGS sequence"/>
</dbReference>